<dbReference type="InterPro" id="IPR001320">
    <property type="entry name" value="Iontro_rcpt_C"/>
</dbReference>
<feature type="transmembrane region" description="Helical" evidence="8">
    <location>
        <begin position="567"/>
        <end position="588"/>
    </location>
</feature>
<dbReference type="Gene3D" id="3.40.190.10">
    <property type="entry name" value="Periplasmic binding protein-like II"/>
    <property type="match status" value="4"/>
</dbReference>
<dbReference type="Gene3D" id="1.10.3720.10">
    <property type="entry name" value="MetI-like"/>
    <property type="match status" value="1"/>
</dbReference>
<evidence type="ECO:0000256" key="8">
    <source>
        <dbReference type="RuleBase" id="RU363032"/>
    </source>
</evidence>
<dbReference type="SUPFAM" id="SSF53850">
    <property type="entry name" value="Periplasmic binding protein-like II"/>
    <property type="match status" value="2"/>
</dbReference>
<dbReference type="PROSITE" id="PS50928">
    <property type="entry name" value="ABC_TM1"/>
    <property type="match status" value="1"/>
</dbReference>
<dbReference type="PANTHER" id="PTHR35936:SF17">
    <property type="entry name" value="ARGININE-BINDING EXTRACELLULAR PROTEIN ARTP"/>
    <property type="match status" value="1"/>
</dbReference>
<dbReference type="SMART" id="SM00079">
    <property type="entry name" value="PBPe"/>
    <property type="match status" value="1"/>
</dbReference>
<dbReference type="InterPro" id="IPR035906">
    <property type="entry name" value="MetI-like_sf"/>
</dbReference>
<dbReference type="Pfam" id="PF00497">
    <property type="entry name" value="SBP_bac_3"/>
    <property type="match status" value="2"/>
</dbReference>
<proteinExistence type="inferred from homology"/>
<evidence type="ECO:0000256" key="3">
    <source>
        <dbReference type="ARBA" id="ARBA00022475"/>
    </source>
</evidence>
<protein>
    <submittedName>
        <fullName evidence="10">Amino acid ABC transporter permease</fullName>
    </submittedName>
</protein>
<feature type="signal peptide" evidence="9">
    <location>
        <begin position="1"/>
        <end position="20"/>
    </location>
</feature>
<evidence type="ECO:0000256" key="2">
    <source>
        <dbReference type="ARBA" id="ARBA00022448"/>
    </source>
</evidence>
<feature type="transmembrane region" description="Helical" evidence="8">
    <location>
        <begin position="529"/>
        <end position="555"/>
    </location>
</feature>
<reference evidence="10 11" key="1">
    <citation type="submission" date="2014-04" db="EMBL/GenBank/DDBJ databases">
        <title>Variable characteristics of bacteriocin-producing Streptococcus salivarius strains isolated from Malaysian subjects.</title>
        <authorList>
            <person name="Philip K."/>
            <person name="Barbour A."/>
        </authorList>
    </citation>
    <scope>NUCLEOTIDE SEQUENCE [LARGE SCALE GENOMIC DNA]</scope>
    <source>
        <strain evidence="10 11">NU10</strain>
    </source>
</reference>
<comment type="caution">
    <text evidence="10">The sequence shown here is derived from an EMBL/GenBank/DDBJ whole genome shotgun (WGS) entry which is preliminary data.</text>
</comment>
<evidence type="ECO:0000256" key="5">
    <source>
        <dbReference type="ARBA" id="ARBA00022729"/>
    </source>
</evidence>
<evidence type="ECO:0000256" key="9">
    <source>
        <dbReference type="SAM" id="SignalP"/>
    </source>
</evidence>
<gene>
    <name evidence="10" type="ORF">DL07_05610</name>
</gene>
<feature type="transmembrane region" description="Helical" evidence="8">
    <location>
        <begin position="703"/>
        <end position="724"/>
    </location>
</feature>
<comment type="similarity">
    <text evidence="8">Belongs to the binding-protein-dependent transport system permease family.</text>
</comment>
<dbReference type="AlphaFoldDB" id="A0A074IXN9"/>
<keyword evidence="7 8" id="KW-0472">Membrane</keyword>
<dbReference type="NCBIfam" id="TIGR01726">
    <property type="entry name" value="HEQRo_perm_3TM"/>
    <property type="match status" value="1"/>
</dbReference>
<keyword evidence="3" id="KW-1003">Cell membrane</keyword>
<keyword evidence="2 8" id="KW-0813">Transport</keyword>
<dbReference type="InterPro" id="IPR010065">
    <property type="entry name" value="AA_ABC_transptr_permease_3TM"/>
</dbReference>
<name>A0A074IXN9_STRSL</name>
<dbReference type="Proteomes" id="UP000027855">
    <property type="component" value="Unassembled WGS sequence"/>
</dbReference>
<dbReference type="CDD" id="cd13619">
    <property type="entry name" value="PBP2_GlnP"/>
    <property type="match status" value="1"/>
</dbReference>
<dbReference type="GO" id="GO:0043190">
    <property type="term" value="C:ATP-binding cassette (ABC) transporter complex"/>
    <property type="evidence" value="ECO:0007669"/>
    <property type="project" value="InterPro"/>
</dbReference>
<dbReference type="PANTHER" id="PTHR35936">
    <property type="entry name" value="MEMBRANE-BOUND LYTIC MUREIN TRANSGLYCOSYLASE F"/>
    <property type="match status" value="1"/>
</dbReference>
<evidence type="ECO:0000256" key="6">
    <source>
        <dbReference type="ARBA" id="ARBA00022989"/>
    </source>
</evidence>
<dbReference type="SMART" id="SM00062">
    <property type="entry name" value="PBPb"/>
    <property type="match status" value="2"/>
</dbReference>
<evidence type="ECO:0000313" key="11">
    <source>
        <dbReference type="Proteomes" id="UP000027855"/>
    </source>
</evidence>
<feature type="chain" id="PRO_5039198445" evidence="9">
    <location>
        <begin position="21"/>
        <end position="732"/>
    </location>
</feature>
<keyword evidence="6 8" id="KW-1133">Transmembrane helix</keyword>
<comment type="subcellular location">
    <subcellularLocation>
        <location evidence="1 8">Cell membrane</location>
        <topology evidence="1 8">Multi-pass membrane protein</topology>
    </subcellularLocation>
</comment>
<evidence type="ECO:0000256" key="4">
    <source>
        <dbReference type="ARBA" id="ARBA00022692"/>
    </source>
</evidence>
<keyword evidence="4 8" id="KW-0812">Transmembrane</keyword>
<keyword evidence="5 9" id="KW-0732">Signal</keyword>
<dbReference type="CDD" id="cd06261">
    <property type="entry name" value="TM_PBP2"/>
    <property type="match status" value="1"/>
</dbReference>
<dbReference type="EMBL" id="JJMT01000024">
    <property type="protein sequence ID" value="KEO44043.1"/>
    <property type="molecule type" value="Genomic_DNA"/>
</dbReference>
<dbReference type="InterPro" id="IPR001638">
    <property type="entry name" value="Solute-binding_3/MltF_N"/>
</dbReference>
<organism evidence="10 11">
    <name type="scientific">Streptococcus salivarius</name>
    <dbReference type="NCBI Taxonomy" id="1304"/>
    <lineage>
        <taxon>Bacteria</taxon>
        <taxon>Bacillati</taxon>
        <taxon>Bacillota</taxon>
        <taxon>Bacilli</taxon>
        <taxon>Lactobacillales</taxon>
        <taxon>Streptococcaceae</taxon>
        <taxon>Streptococcus</taxon>
    </lineage>
</organism>
<evidence type="ECO:0000313" key="10">
    <source>
        <dbReference type="EMBL" id="KEO44043.1"/>
    </source>
</evidence>
<dbReference type="RefSeq" id="WP_037602894.1">
    <property type="nucleotide sequence ID" value="NZ_JADMQU010000006.1"/>
</dbReference>
<dbReference type="Pfam" id="PF00528">
    <property type="entry name" value="BPD_transp_1"/>
    <property type="match status" value="1"/>
</dbReference>
<dbReference type="SUPFAM" id="SSF161098">
    <property type="entry name" value="MetI-like"/>
    <property type="match status" value="1"/>
</dbReference>
<dbReference type="GO" id="GO:0015276">
    <property type="term" value="F:ligand-gated monoatomic ion channel activity"/>
    <property type="evidence" value="ECO:0007669"/>
    <property type="project" value="InterPro"/>
</dbReference>
<evidence type="ECO:0000256" key="1">
    <source>
        <dbReference type="ARBA" id="ARBA00004651"/>
    </source>
</evidence>
<accession>A0A074IXN9</accession>
<sequence>MKKKLLTLFLSAMSVFFVFGVKVSAETISVVSDTAYAPFEFKDSDQTYKGIDVDIINEVAKRKNWDVNQTFPGFDAAVNAVQSGQADALMAGTTVTDARKKVFTFSDTYYDTSIVIYTRSSDKVSDYKQLKGKTVGVKNGTAAQTWLDKNASKYGFTVKTFDTSDLMNNSLDSGSVDAAMDDTPVVKYAIGQGKDYAINIKPESIGSFAFAVKKGGKHENLIKDFNEALKEMKKDGTYDKIMNKWLGDSEKSSSSKPSADLKLTGDANAKATPVKETYTISMDSSFAPFEYQNGSGKYVGIDVDIINAIAKNQGFNVKLTNPGFDASLNAVQSSQADAVLAGMTITDARKQIFDFSDPYYTSNIRLAVAKGSKVKSYKDLKGKTVGAKNGTSSYSWLEDHAGEYGFTVRAYDEASTMYDSLNSGSIDALMDDEAVLLYAIQQGRNFTTPIEGIATGEVGFAVKKGANPELIEMFNNGLAAIVKDGTYDRIINKYLDSNKSKEGSSKKATDETTIVGLIKNNYKQLLQGLGITLGLTLLSFAIAMIIGVIFGMMAVAPNKTLRVISQVFVDVVRGIPLMIVAAFIYWGIPNLIENITGHQSPINDFVAATIALSLNGGAYIAEIVRGGIEAVPIGQMEASRSLGVPYNTTMRKVILPQAVRLMLPNFINQFVISLKDTTIVSAIGLVELFQTGKIIIARNYQSFRMYAILAILYLVIITCLTKLAKRLEKRLK</sequence>
<dbReference type="InterPro" id="IPR000515">
    <property type="entry name" value="MetI-like"/>
</dbReference>
<evidence type="ECO:0000256" key="7">
    <source>
        <dbReference type="ARBA" id="ARBA00023136"/>
    </source>
</evidence>